<feature type="compositionally biased region" description="Pro residues" evidence="1">
    <location>
        <begin position="331"/>
        <end position="347"/>
    </location>
</feature>
<sequence>METYHGHVRTPLDAIILFEACRIGMLPRVQRRLSEKERQQIKSGSVFVWDEREAGMRRWTDGKSWSASRVSGSFLTYREMEGKRGGPGSGGSFPPQSAPPKRTTGKSPDGSATGESDGEGPDGYRYKPDGLMKQSFSITTSSGQHLHLISYYSRSTSEGLPQPSNDTQLRHIRPPKNMYPESQVNETAAVPAMTRSPMPGSPYGSAQQAPSPSQRPTPQPHHHPHPHSHPHSHPHHPHHPRPPQGHVLPFSYYGIPQLYHHGAQLMPYGYPAPPPQYVFPGYPHQMAHQQGHPFFPPQLLAAANLVPRGPPPPMEHPPQPPPIHAQRPHHIPPPPPAASSLPEPGPQLPAINGAIAKPPSPQLPESPTREAPVKEVGAIDTNENTSSTRNVPSINTLLNAPRDDVKGTSRSGSRTPPSGGSNQRIPPPMPPGMATNSNATEISQNALSKLNSTFR</sequence>
<proteinExistence type="predicted"/>
<evidence type="ECO:0000313" key="2">
    <source>
        <dbReference type="EMBL" id="KAH7119156.1"/>
    </source>
</evidence>
<dbReference type="EMBL" id="JAGMWT010000012">
    <property type="protein sequence ID" value="KAH7119156.1"/>
    <property type="molecule type" value="Genomic_DNA"/>
</dbReference>
<feature type="compositionally biased region" description="Pro residues" evidence="1">
    <location>
        <begin position="308"/>
        <end position="323"/>
    </location>
</feature>
<feature type="compositionally biased region" description="Polar residues" evidence="1">
    <location>
        <begin position="434"/>
        <end position="455"/>
    </location>
</feature>
<dbReference type="GO" id="GO:0003677">
    <property type="term" value="F:DNA binding"/>
    <property type="evidence" value="ECO:0007669"/>
    <property type="project" value="TreeGrafter"/>
</dbReference>
<protein>
    <submittedName>
        <fullName evidence="2">Gti1/Pac2 family-domain-containing protein</fullName>
    </submittedName>
</protein>
<accession>A0A9P9DIA3</accession>
<dbReference type="Pfam" id="PF09729">
    <property type="entry name" value="Gti1_Pac2"/>
    <property type="match status" value="1"/>
</dbReference>
<gene>
    <name evidence="2" type="ORF">B0J11DRAFT_87521</name>
</gene>
<dbReference type="PANTHER" id="PTHR28027">
    <property type="entry name" value="TRANSCRIPTIONAL REGULATOR MIT1"/>
    <property type="match status" value="1"/>
</dbReference>
<organism evidence="2 3">
    <name type="scientific">Dendryphion nanum</name>
    <dbReference type="NCBI Taxonomy" id="256645"/>
    <lineage>
        <taxon>Eukaryota</taxon>
        <taxon>Fungi</taxon>
        <taxon>Dikarya</taxon>
        <taxon>Ascomycota</taxon>
        <taxon>Pezizomycotina</taxon>
        <taxon>Dothideomycetes</taxon>
        <taxon>Pleosporomycetidae</taxon>
        <taxon>Pleosporales</taxon>
        <taxon>Torulaceae</taxon>
        <taxon>Dendryphion</taxon>
    </lineage>
</organism>
<dbReference type="InterPro" id="IPR018608">
    <property type="entry name" value="Gti1/Pac2"/>
</dbReference>
<dbReference type="AlphaFoldDB" id="A0A9P9DIA3"/>
<feature type="compositionally biased region" description="Low complexity" evidence="1">
    <location>
        <begin position="408"/>
        <end position="421"/>
    </location>
</feature>
<keyword evidence="3" id="KW-1185">Reference proteome</keyword>
<dbReference type="Proteomes" id="UP000700596">
    <property type="component" value="Unassembled WGS sequence"/>
</dbReference>
<feature type="compositionally biased region" description="Basic residues" evidence="1">
    <location>
        <begin position="220"/>
        <end position="241"/>
    </location>
</feature>
<feature type="region of interest" description="Disordered" evidence="1">
    <location>
        <begin position="155"/>
        <end position="249"/>
    </location>
</feature>
<feature type="region of interest" description="Disordered" evidence="1">
    <location>
        <begin position="305"/>
        <end position="455"/>
    </location>
</feature>
<evidence type="ECO:0000313" key="3">
    <source>
        <dbReference type="Proteomes" id="UP000700596"/>
    </source>
</evidence>
<feature type="compositionally biased region" description="Polar residues" evidence="1">
    <location>
        <begin position="381"/>
        <end position="398"/>
    </location>
</feature>
<name>A0A9P9DIA3_9PLEO</name>
<feature type="compositionally biased region" description="Polar residues" evidence="1">
    <location>
        <begin position="155"/>
        <end position="167"/>
    </location>
</feature>
<reference evidence="2" key="1">
    <citation type="journal article" date="2021" name="Nat. Commun.">
        <title>Genetic determinants of endophytism in the Arabidopsis root mycobiome.</title>
        <authorList>
            <person name="Mesny F."/>
            <person name="Miyauchi S."/>
            <person name="Thiergart T."/>
            <person name="Pickel B."/>
            <person name="Atanasova L."/>
            <person name="Karlsson M."/>
            <person name="Huettel B."/>
            <person name="Barry K.W."/>
            <person name="Haridas S."/>
            <person name="Chen C."/>
            <person name="Bauer D."/>
            <person name="Andreopoulos W."/>
            <person name="Pangilinan J."/>
            <person name="LaButti K."/>
            <person name="Riley R."/>
            <person name="Lipzen A."/>
            <person name="Clum A."/>
            <person name="Drula E."/>
            <person name="Henrissat B."/>
            <person name="Kohler A."/>
            <person name="Grigoriev I.V."/>
            <person name="Martin F.M."/>
            <person name="Hacquard S."/>
        </authorList>
    </citation>
    <scope>NUCLEOTIDE SEQUENCE</scope>
    <source>
        <strain evidence="2">MPI-CAGE-CH-0243</strain>
    </source>
</reference>
<dbReference type="OrthoDB" id="5572844at2759"/>
<evidence type="ECO:0000256" key="1">
    <source>
        <dbReference type="SAM" id="MobiDB-lite"/>
    </source>
</evidence>
<feature type="region of interest" description="Disordered" evidence="1">
    <location>
        <begin position="79"/>
        <end position="130"/>
    </location>
</feature>
<comment type="caution">
    <text evidence="2">The sequence shown here is derived from an EMBL/GenBank/DDBJ whole genome shotgun (WGS) entry which is preliminary data.</text>
</comment>
<dbReference type="PANTHER" id="PTHR28027:SF1">
    <property type="entry name" value="CAMP INDEPENDENT REGULATORY PROTEIN (AFU_ORTHOLOGUE AFUA_3G09640)"/>
    <property type="match status" value="1"/>
</dbReference>